<dbReference type="AlphaFoldDB" id="A0AAW9QQD4"/>
<evidence type="ECO:0000313" key="1">
    <source>
        <dbReference type="EMBL" id="MEG3436422.1"/>
    </source>
</evidence>
<protein>
    <submittedName>
        <fullName evidence="1">Uncharacterized protein</fullName>
    </submittedName>
</protein>
<proteinExistence type="predicted"/>
<gene>
    <name evidence="1" type="ORF">V0288_04760</name>
</gene>
<comment type="caution">
    <text evidence="1">The sequence shown here is derived from an EMBL/GenBank/DDBJ whole genome shotgun (WGS) entry which is preliminary data.</text>
</comment>
<sequence length="530" mass="62260">MKTRTQCEIYEFSRKLLEPRWSRRHDRYVSTGFDREIGHENREVPHEIVNAVYNNAFRINDSYPPPAGEIALMAREMGKYAVLAVATGLIDDSDRPLIGYRYFWLEKPADDEGVDGIGTLLAWWLDRKSPCFQLQPSSYYKNAFKNDSFVSLDRNNYIQEYCTDSVDNYLQEISIQQNLENVNFPDCREFHTLALLLRQKYSLPLHWAFQVSQLECPEQFSLIHSKVNGRERLTVKLDRFSRSFSNVSESLSNPSQIKRCLLELARNKDVDRNLQKLVTYLSASDSYHWDWQSIIDKTALKGYNLTSARYRALLAILKPVPEIFTWLDWLRRKRGNKRLWRAGISLQNQLIEACKSSSSTEINFIDNRFDDIIDALLISEKYKNIPIFFQEKQWLLTRSKSFWVDCFYDSADYYLSELLARLDDGKSSENYPLDRLRKKILDSSTEQPLSKRERARYESLARLFARIKSYDLAALFYQFSRGEVPAYIYRRVKFPFIELKKSSRFFSSIALALDGLKHDISLLLDKLTRT</sequence>
<dbReference type="EMBL" id="JBAFSM010000006">
    <property type="protein sequence ID" value="MEG3436422.1"/>
    <property type="molecule type" value="Genomic_DNA"/>
</dbReference>
<dbReference type="RefSeq" id="WP_332863877.1">
    <property type="nucleotide sequence ID" value="NZ_JBAFSM010000006.1"/>
</dbReference>
<keyword evidence="2" id="KW-1185">Reference proteome</keyword>
<name>A0AAW9QQD4_9CHRO</name>
<reference evidence="1 2" key="1">
    <citation type="submission" date="2024-01" db="EMBL/GenBank/DDBJ databases">
        <title>Genomic insights into the taxonomy and metabolism of the cyanobacterium Pannus brasiliensis CCIBt3594.</title>
        <authorList>
            <person name="Machado M."/>
            <person name="Botero N.B."/>
            <person name="Andreote A.P.D."/>
            <person name="Feitosa A.M.T."/>
            <person name="Popin R."/>
            <person name="Sivonen K."/>
            <person name="Fiore M.F."/>
        </authorList>
    </citation>
    <scope>NUCLEOTIDE SEQUENCE [LARGE SCALE GENOMIC DNA]</scope>
    <source>
        <strain evidence="1 2">CCIBt3594</strain>
    </source>
</reference>
<accession>A0AAW9QQD4</accession>
<evidence type="ECO:0000313" key="2">
    <source>
        <dbReference type="Proteomes" id="UP001328733"/>
    </source>
</evidence>
<dbReference type="Proteomes" id="UP001328733">
    <property type="component" value="Unassembled WGS sequence"/>
</dbReference>
<organism evidence="1 2">
    <name type="scientific">Pannus brasiliensis CCIBt3594</name>
    <dbReference type="NCBI Taxonomy" id="1427578"/>
    <lineage>
        <taxon>Bacteria</taxon>
        <taxon>Bacillati</taxon>
        <taxon>Cyanobacteriota</taxon>
        <taxon>Cyanophyceae</taxon>
        <taxon>Oscillatoriophycideae</taxon>
        <taxon>Chroococcales</taxon>
        <taxon>Microcystaceae</taxon>
        <taxon>Pannus</taxon>
    </lineage>
</organism>